<dbReference type="Pfam" id="PF12130">
    <property type="entry name" value="bMERB_dom"/>
    <property type="match status" value="1"/>
</dbReference>
<keyword evidence="7" id="KW-1185">Reference proteome</keyword>
<feature type="compositionally biased region" description="Polar residues" evidence="2">
    <location>
        <begin position="1179"/>
        <end position="1189"/>
    </location>
</feature>
<dbReference type="SMART" id="SM01203">
    <property type="entry name" value="DUF3585"/>
    <property type="match status" value="1"/>
</dbReference>
<dbReference type="EnsemblMetazoa" id="ASIC005206-RA">
    <property type="protein sequence ID" value="ASIC005206-PA"/>
    <property type="gene ID" value="ASIC005206"/>
</dbReference>
<dbReference type="EMBL" id="KE524855">
    <property type="protein sequence ID" value="KFB37888.1"/>
    <property type="molecule type" value="Genomic_DNA"/>
</dbReference>
<feature type="region of interest" description="Disordered" evidence="2">
    <location>
        <begin position="1536"/>
        <end position="1578"/>
    </location>
</feature>
<evidence type="ECO:0000313" key="6">
    <source>
        <dbReference type="EnsemblMetazoa" id="ASIC005206-PA"/>
    </source>
</evidence>
<dbReference type="OMA" id="RCASEDC"/>
<evidence type="ECO:0000256" key="1">
    <source>
        <dbReference type="SAM" id="Coils"/>
    </source>
</evidence>
<name>A0A084VIU4_ANOSI</name>
<feature type="compositionally biased region" description="Basic and acidic residues" evidence="2">
    <location>
        <begin position="163"/>
        <end position="172"/>
    </location>
</feature>
<proteinExistence type="predicted"/>
<feature type="compositionally biased region" description="Low complexity" evidence="2">
    <location>
        <begin position="1387"/>
        <end position="1404"/>
    </location>
</feature>
<organism evidence="5">
    <name type="scientific">Anopheles sinensis</name>
    <name type="common">Mosquito</name>
    <dbReference type="NCBI Taxonomy" id="74873"/>
    <lineage>
        <taxon>Eukaryota</taxon>
        <taxon>Metazoa</taxon>
        <taxon>Ecdysozoa</taxon>
        <taxon>Arthropoda</taxon>
        <taxon>Hexapoda</taxon>
        <taxon>Insecta</taxon>
        <taxon>Pterygota</taxon>
        <taxon>Neoptera</taxon>
        <taxon>Endopterygota</taxon>
        <taxon>Diptera</taxon>
        <taxon>Nematocera</taxon>
        <taxon>Culicoidea</taxon>
        <taxon>Culicidae</taxon>
        <taxon>Anophelinae</taxon>
        <taxon>Anopheles</taxon>
    </lineage>
</organism>
<feature type="compositionally biased region" description="Gly residues" evidence="2">
    <location>
        <begin position="1194"/>
        <end position="1203"/>
    </location>
</feature>
<feature type="compositionally biased region" description="Basic and acidic residues" evidence="2">
    <location>
        <begin position="1487"/>
        <end position="1497"/>
    </location>
</feature>
<reference evidence="5 7" key="1">
    <citation type="journal article" date="2014" name="BMC Genomics">
        <title>Genome sequence of Anopheles sinensis provides insight into genetics basis of mosquito competence for malaria parasites.</title>
        <authorList>
            <person name="Zhou D."/>
            <person name="Zhang D."/>
            <person name="Ding G."/>
            <person name="Shi L."/>
            <person name="Hou Q."/>
            <person name="Ye Y."/>
            <person name="Xu Y."/>
            <person name="Zhou H."/>
            <person name="Xiong C."/>
            <person name="Li S."/>
            <person name="Yu J."/>
            <person name="Hong S."/>
            <person name="Yu X."/>
            <person name="Zou P."/>
            <person name="Chen C."/>
            <person name="Chang X."/>
            <person name="Wang W."/>
            <person name="Lv Y."/>
            <person name="Sun Y."/>
            <person name="Ma L."/>
            <person name="Shen B."/>
            <person name="Zhu C."/>
        </authorList>
    </citation>
    <scope>NUCLEOTIDE SEQUENCE [LARGE SCALE GENOMIC DNA]</scope>
</reference>
<feature type="domain" description="BMERB" evidence="4">
    <location>
        <begin position="1582"/>
        <end position="1716"/>
    </location>
</feature>
<dbReference type="VEuPathDB" id="VectorBase:ASIC005206"/>
<keyword evidence="3" id="KW-1133">Transmembrane helix</keyword>
<feature type="compositionally biased region" description="Polar residues" evidence="2">
    <location>
        <begin position="1511"/>
        <end position="1528"/>
    </location>
</feature>
<feature type="region of interest" description="Disordered" evidence="2">
    <location>
        <begin position="160"/>
        <end position="208"/>
    </location>
</feature>
<dbReference type="PROSITE" id="PS51848">
    <property type="entry name" value="BMERB"/>
    <property type="match status" value="1"/>
</dbReference>
<feature type="compositionally biased region" description="Basic and acidic residues" evidence="2">
    <location>
        <begin position="1420"/>
        <end position="1429"/>
    </location>
</feature>
<evidence type="ECO:0000313" key="7">
    <source>
        <dbReference type="Proteomes" id="UP000030765"/>
    </source>
</evidence>
<keyword evidence="1" id="KW-0175">Coiled coil</keyword>
<dbReference type="EMBL" id="ATLV01013408">
    <property type="status" value="NOT_ANNOTATED_CDS"/>
    <property type="molecule type" value="Genomic_DNA"/>
</dbReference>
<dbReference type="Proteomes" id="UP000030765">
    <property type="component" value="Unassembled WGS sequence"/>
</dbReference>
<evidence type="ECO:0000256" key="2">
    <source>
        <dbReference type="SAM" id="MobiDB-lite"/>
    </source>
</evidence>
<feature type="compositionally biased region" description="Acidic residues" evidence="2">
    <location>
        <begin position="456"/>
        <end position="467"/>
    </location>
</feature>
<gene>
    <name evidence="5" type="ORF">ZHAS_00005206</name>
</gene>
<feature type="region of interest" description="Disordered" evidence="2">
    <location>
        <begin position="239"/>
        <end position="288"/>
    </location>
</feature>
<sequence>MHNNNNNATLLGASDSEVNSTEISTDSEFDDEEPLRVPPTFHLEFKPLVEVDPTIKLVQAGRAPLAVPRPGDYGLSKTASTEGTASKKSLELKKKYLLGEGTGGLGVLKSGSASALDSKFKSFHSNITECQKLLNPAAASAAIPAVLKPILGATVAGGFPEADEQHTSKEQPMEQQQELPSATHEEMHVDNEQENQYPAGQPTANGNAPAKRLSLVETINSTLVENKLNEAKSNGSFQASVVTKEQQEASVKLPTPVASPRHSNKPKQANVPEGLNNNNNNNINNNINNNEDVDMQIIDIVTPAKTKANDGNAAELAMAGNAGREQQQQHQQQGHELKYISNLKHAYLDLTAHDSPNCDRSLVETTLDFSIAPGAPANGEQSGGTKPAHPDIVRIDSNENKIDGSPAAVVNGTRANNRVVKVEPQQPSASSSSPPGEEGCHETTLEVPTVPWATKEEEEEEEEEDERGIESDSISESGSNRNGGSTGSSNSTSSVEDIPHFILDSTTSPETQNDERFVPRLEVRDATGELMQIDSLMIIDGRYIGDPEDLKLMEQLPPDTQIAAQLLQEEMNQDSINTVVECNDTVPPPPPCDTDDVKNVDRESNDQPKQPTDDDGDERMEERDEDRAKTPTPPAIEPSAAERISPMSSDFVTKRKPRFSKFDTKNENKIDTLRNLPFVLDAPAPAPQKPKYLNLVAHHKPAADADTDNERTPMANEPSPPPQQQSILPPATSSALGRQGTKGLADGDGDSDSQDDTELTTQNNLTETELSDWAADDAVSENFVDIEFALNANNRTMRRNQRLRQARLLQQQQKRMTNGGATRAADGASTTGVATEDGIIRNLALEDIEFMDTGSEEESCVETYSTTNRMMLRNRGYVEIMDPRVESQRTLYQPPPPTLPSVAHLGYGANVAASLQQPLQVVEAINKQIAGRVDYIEQGSYLLGPDDTKTPMNEEPPAKITFSALVGQSQRATGDVAWSAGPPAPPSATDIEEDSLVLAVSMLEAGASAGSTKSAAEESEPMTMVSAVPDSSVSSEVSVQARAGGGEAGSSCAGSLTSFSSTFTESKRVPALPDYSKLVLPMRKVSVDSLPVRRTSFDRKEGRRDSFKRVEDVGYEEYVKRLQHKIQQISNARNSLDVKKYKRKTSKGELGMAMDEDSLGHGGGEEFPVDTLLNTTAMEDSPTSSNGTTVLPAAGGGGGSGGPGPDDGWTGGFGQVAAPAEPPKSVEKKMEEIAMERVKQKDIIHDLVMDKLQTKKQLNAEKRLNRSRNRNNALLVGSSPGNAPPTIAAAERSLSAQRGGGGVLLPAETPMELVTPRPQMASAADPDALLLTTDQLREEARSRARLKSNQDLGLSPEDRLLLLRKKYHINLRGLTDDDDEGTAAAAWTPTDEAGSPPAGVAAGADEAPLRTRNKRKDRERRKSIIEKVSEFFNGRKKASAENGTTGGGKDVLPKQPNANEASNGVTPTGGSSNSGGGGFLRFKISPKLKDKSKEKEGPLYGRCASEDCLNSNASNGSPSTGGSQTAHHNSYKPIGRKEAEELEPPPIPPLPLNYERSDDEYGASNEPNNESKKMRAMSKTSRQAELKRLRIAQEIQREQEQIEVQINDLEARGVEIEKELRGESETLKQYSVANLGANDDGLVKEWLEIMSSITRLKVRDDELNIRQQELQLEHRHAQLKEELNRRLSFGKLDKNSSDVAAEGAILNEMLEIVAKRQTLRPPLDAAASATTSSNSSSVGVLPHARVTKDTGVSIPPTFPFMPRPLATYLLVFSVVVVVVFSWFAN</sequence>
<dbReference type="PANTHER" id="PTHR23167">
    <property type="entry name" value="CALPONIN HOMOLOGY DOMAIN-CONTAINING PROTEIN DDB_G0272472-RELATED"/>
    <property type="match status" value="1"/>
</dbReference>
<evidence type="ECO:0000313" key="5">
    <source>
        <dbReference type="EMBL" id="KFB37888.1"/>
    </source>
</evidence>
<feature type="coiled-coil region" evidence="1">
    <location>
        <begin position="1581"/>
        <end position="1619"/>
    </location>
</feature>
<reference evidence="6" key="2">
    <citation type="submission" date="2020-05" db="UniProtKB">
        <authorList>
            <consortium name="EnsemblMetazoa"/>
        </authorList>
    </citation>
    <scope>IDENTIFICATION</scope>
</reference>
<evidence type="ECO:0000259" key="4">
    <source>
        <dbReference type="PROSITE" id="PS51848"/>
    </source>
</evidence>
<feature type="region of interest" description="Disordered" evidence="2">
    <location>
        <begin position="580"/>
        <end position="671"/>
    </location>
</feature>
<feature type="region of interest" description="Disordered" evidence="2">
    <location>
        <begin position="703"/>
        <end position="772"/>
    </location>
</feature>
<feature type="compositionally biased region" description="Low complexity" evidence="2">
    <location>
        <begin position="759"/>
        <end position="768"/>
    </location>
</feature>
<keyword evidence="3" id="KW-0472">Membrane</keyword>
<dbReference type="VEuPathDB" id="VectorBase:ASIS010478"/>
<feature type="region of interest" description="Disordered" evidence="2">
    <location>
        <begin position="1179"/>
        <end position="1203"/>
    </location>
</feature>
<feature type="compositionally biased region" description="Low complexity" evidence="2">
    <location>
        <begin position="424"/>
        <end position="435"/>
    </location>
</feature>
<feature type="region of interest" description="Disordered" evidence="2">
    <location>
        <begin position="397"/>
        <end position="519"/>
    </location>
</feature>
<feature type="compositionally biased region" description="Basic and acidic residues" evidence="2">
    <location>
        <begin position="595"/>
        <end position="606"/>
    </location>
</feature>
<feature type="transmembrane region" description="Helical" evidence="3">
    <location>
        <begin position="1765"/>
        <end position="1784"/>
    </location>
</feature>
<feature type="compositionally biased region" description="Basic and acidic residues" evidence="2">
    <location>
        <begin position="660"/>
        <end position="671"/>
    </location>
</feature>
<feature type="compositionally biased region" description="Low complexity" evidence="2">
    <location>
        <begin position="1462"/>
        <end position="1471"/>
    </location>
</feature>
<evidence type="ECO:0000256" key="3">
    <source>
        <dbReference type="SAM" id="Phobius"/>
    </source>
</evidence>
<protein>
    <submittedName>
        <fullName evidence="6">BMERB domain-containing protein</fullName>
    </submittedName>
</protein>
<feature type="compositionally biased region" description="Polar residues" evidence="2">
    <location>
        <begin position="194"/>
        <end position="206"/>
    </location>
</feature>
<dbReference type="STRING" id="74873.A0A084VIU4"/>
<accession>A0A084VIU4</accession>
<feature type="compositionally biased region" description="Acidic residues" evidence="2">
    <location>
        <begin position="747"/>
        <end position="758"/>
    </location>
</feature>
<feature type="region of interest" description="Disordered" evidence="2">
    <location>
        <begin position="1511"/>
        <end position="1530"/>
    </location>
</feature>
<keyword evidence="3" id="KW-0812">Transmembrane</keyword>
<feature type="compositionally biased region" description="Low complexity" evidence="2">
    <location>
        <begin position="471"/>
        <end position="494"/>
    </location>
</feature>
<dbReference type="InterPro" id="IPR022735">
    <property type="entry name" value="bMERB_dom"/>
</dbReference>
<dbReference type="PANTHER" id="PTHR23167:SF54">
    <property type="entry name" value="[F-ACTIN]-MONOOXYGENASE MICAL"/>
    <property type="match status" value="1"/>
</dbReference>
<feature type="compositionally biased region" description="Low complexity" evidence="2">
    <location>
        <begin position="276"/>
        <end position="288"/>
    </location>
</feature>
<feature type="region of interest" description="Disordered" evidence="2">
    <location>
        <begin position="373"/>
        <end position="392"/>
    </location>
</feature>
<dbReference type="InterPro" id="IPR050540">
    <property type="entry name" value="F-actin_Monoox_Mical"/>
</dbReference>
<feature type="compositionally biased region" description="Basic and acidic residues" evidence="2">
    <location>
        <begin position="620"/>
        <end position="629"/>
    </location>
</feature>
<dbReference type="OrthoDB" id="20799at2759"/>
<feature type="region of interest" description="Disordered" evidence="2">
    <location>
        <begin position="1"/>
        <end position="35"/>
    </location>
</feature>
<feature type="region of interest" description="Disordered" evidence="2">
    <location>
        <begin position="1387"/>
        <end position="1498"/>
    </location>
</feature>